<protein>
    <submittedName>
        <fullName evidence="2">TIGR01244 family phosphatase</fullName>
    </submittedName>
</protein>
<dbReference type="Proteomes" id="UP000473531">
    <property type="component" value="Unassembled WGS sequence"/>
</dbReference>
<dbReference type="GO" id="GO:0016787">
    <property type="term" value="F:hydrolase activity"/>
    <property type="evidence" value="ECO:0007669"/>
    <property type="project" value="InterPro"/>
</dbReference>
<feature type="domain" description="Beta-lactamase hydrolase-like protein phosphatase-like" evidence="1">
    <location>
        <begin position="4"/>
        <end position="114"/>
    </location>
</feature>
<proteinExistence type="predicted"/>
<comment type="caution">
    <text evidence="2">The sequence shown here is derived from an EMBL/GenBank/DDBJ whole genome shotgun (WGS) entry which is preliminary data.</text>
</comment>
<accession>A0A6L7GHP9</accession>
<dbReference type="EMBL" id="WTYU01000002">
    <property type="protein sequence ID" value="MXP15055.1"/>
    <property type="molecule type" value="Genomic_DNA"/>
</dbReference>
<organism evidence="2 3">
    <name type="scientific">Allopontixanthobacter confluentis</name>
    <dbReference type="NCBI Taxonomy" id="1849021"/>
    <lineage>
        <taxon>Bacteria</taxon>
        <taxon>Pseudomonadati</taxon>
        <taxon>Pseudomonadota</taxon>
        <taxon>Alphaproteobacteria</taxon>
        <taxon>Sphingomonadales</taxon>
        <taxon>Erythrobacteraceae</taxon>
        <taxon>Allopontixanthobacter</taxon>
    </lineage>
</organism>
<dbReference type="NCBIfam" id="TIGR01244">
    <property type="entry name" value="TIGR01244 family sulfur transferase"/>
    <property type="match status" value="1"/>
</dbReference>
<reference evidence="2 3" key="1">
    <citation type="submission" date="2019-12" db="EMBL/GenBank/DDBJ databases">
        <title>Genomic-based taxomic classification of the family Erythrobacteraceae.</title>
        <authorList>
            <person name="Xu L."/>
        </authorList>
    </citation>
    <scope>NUCLEOTIDE SEQUENCE [LARGE SCALE GENOMIC DNA]</scope>
    <source>
        <strain evidence="2 3">KCTC 52259</strain>
    </source>
</reference>
<gene>
    <name evidence="2" type="ORF">GRI44_09875</name>
</gene>
<dbReference type="Pfam" id="PF04273">
    <property type="entry name" value="BLH_phosphatase"/>
    <property type="match status" value="1"/>
</dbReference>
<evidence type="ECO:0000259" key="1">
    <source>
        <dbReference type="Pfam" id="PF04273"/>
    </source>
</evidence>
<name>A0A6L7GHP9_9SPHN</name>
<dbReference type="Gene3D" id="3.90.190.10">
    <property type="entry name" value="Protein tyrosine phosphatase superfamily"/>
    <property type="match status" value="1"/>
</dbReference>
<sequence length="149" mass="15706">MNQFRRLSDSVMASPQISLGDIAAAHAQGVSLIICNRPDDEDEGQLSSAVIQQAASEKGIGFLSIPITHAGFSHRQVDAMADALERTLAEPQGKVLAYCRSGTRSTLLWALAQSANGGDPDQLAQQARAAGYDVGPIRPAMDMLAGKNS</sequence>
<dbReference type="InterPro" id="IPR005939">
    <property type="entry name" value="BLH_phosphatase-like"/>
</dbReference>
<evidence type="ECO:0000313" key="3">
    <source>
        <dbReference type="Proteomes" id="UP000473531"/>
    </source>
</evidence>
<keyword evidence="3" id="KW-1185">Reference proteome</keyword>
<dbReference type="OrthoDB" id="9805710at2"/>
<evidence type="ECO:0000313" key="2">
    <source>
        <dbReference type="EMBL" id="MXP15055.1"/>
    </source>
</evidence>
<dbReference type="InterPro" id="IPR029021">
    <property type="entry name" value="Prot-tyrosine_phosphatase-like"/>
</dbReference>
<dbReference type="AlphaFoldDB" id="A0A6L7GHP9"/>
<dbReference type="RefSeq" id="WP_160601633.1">
    <property type="nucleotide sequence ID" value="NZ_WTYU01000002.1"/>
</dbReference>
<dbReference type="SUPFAM" id="SSF52799">
    <property type="entry name" value="(Phosphotyrosine protein) phosphatases II"/>
    <property type="match status" value="1"/>
</dbReference>